<dbReference type="PROSITE" id="PS51318">
    <property type="entry name" value="TAT"/>
    <property type="match status" value="1"/>
</dbReference>
<evidence type="ECO:0000313" key="4">
    <source>
        <dbReference type="EMBL" id="GAP36742.1"/>
    </source>
</evidence>
<dbReference type="Gene3D" id="3.40.190.10">
    <property type="entry name" value="Periplasmic binding protein-like II"/>
    <property type="match status" value="1"/>
</dbReference>
<proteinExistence type="predicted"/>
<dbReference type="GO" id="GO:0046872">
    <property type="term" value="F:metal ion binding"/>
    <property type="evidence" value="ECO:0007669"/>
    <property type="project" value="UniProtKB-KW"/>
</dbReference>
<gene>
    <name evidence="4" type="ORF">ISF6_2582</name>
</gene>
<keyword evidence="5" id="KW-1185">Reference proteome</keyword>
<dbReference type="PANTHER" id="PTHR33376">
    <property type="match status" value="1"/>
</dbReference>
<dbReference type="PIRSF" id="PIRSF039026">
    <property type="entry name" value="SiaP"/>
    <property type="match status" value="1"/>
</dbReference>
<dbReference type="Proteomes" id="UP000037660">
    <property type="component" value="Unassembled WGS sequence"/>
</dbReference>
<dbReference type="OrthoDB" id="9769667at2"/>
<feature type="binding site" evidence="2">
    <location>
        <position position="165"/>
    </location>
    <ligand>
        <name>substrate</name>
    </ligand>
</feature>
<evidence type="ECO:0000256" key="3">
    <source>
        <dbReference type="PIRSR" id="PIRSR039026-2"/>
    </source>
</evidence>
<dbReference type="GO" id="GO:0055085">
    <property type="term" value="P:transmembrane transport"/>
    <property type="evidence" value="ECO:0007669"/>
    <property type="project" value="InterPro"/>
</dbReference>
<evidence type="ECO:0000256" key="2">
    <source>
        <dbReference type="PIRSR" id="PIRSR039026-1"/>
    </source>
</evidence>
<evidence type="ECO:0000313" key="5">
    <source>
        <dbReference type="Proteomes" id="UP000037660"/>
    </source>
</evidence>
<organism evidence="4 5">
    <name type="scientific">Piscinibacter sakaiensis</name>
    <name type="common">Ideonella sakaiensis</name>
    <dbReference type="NCBI Taxonomy" id="1547922"/>
    <lineage>
        <taxon>Bacteria</taxon>
        <taxon>Pseudomonadati</taxon>
        <taxon>Pseudomonadota</taxon>
        <taxon>Betaproteobacteria</taxon>
        <taxon>Burkholderiales</taxon>
        <taxon>Sphaerotilaceae</taxon>
        <taxon>Piscinibacter</taxon>
    </lineage>
</organism>
<dbReference type="InterPro" id="IPR018389">
    <property type="entry name" value="DctP_fam"/>
</dbReference>
<keyword evidence="3" id="KW-0479">Metal-binding</keyword>
<feature type="binding site" evidence="3">
    <location>
        <position position="224"/>
    </location>
    <ligand>
        <name>Na(+)</name>
        <dbReference type="ChEBI" id="CHEBI:29101"/>
    </ligand>
</feature>
<keyword evidence="1" id="KW-0732">Signal</keyword>
<reference evidence="4 5" key="2">
    <citation type="journal article" date="2016" name="Science">
        <title>A bacterium that degrades and assimilates poly(ethylene terephthalate).</title>
        <authorList>
            <person name="Yoshida S."/>
            <person name="Hiraga K."/>
            <person name="Takehana T."/>
            <person name="Taniguchi I."/>
            <person name="Yamaji H."/>
            <person name="Maeda Y."/>
            <person name="Toyohara K."/>
            <person name="Miyamoto K."/>
            <person name="Kimura Y."/>
            <person name="Oda K."/>
        </authorList>
    </citation>
    <scope>NUCLEOTIDE SEQUENCE [LARGE SCALE GENOMIC DNA]</scope>
    <source>
        <strain evidence="5">NBRC 110686 / TISTR 2288 / 201-F6</strain>
    </source>
</reference>
<dbReference type="InterPro" id="IPR038404">
    <property type="entry name" value="TRAP_DctP_sf"/>
</dbReference>
<evidence type="ECO:0000256" key="1">
    <source>
        <dbReference type="ARBA" id="ARBA00022729"/>
    </source>
</evidence>
<feature type="binding site" evidence="2">
    <location>
        <position position="186"/>
    </location>
    <ligand>
        <name>substrate</name>
    </ligand>
</feature>
<protein>
    <submittedName>
        <fullName evidence="4">TRAP-type C4-dicarboxylate transport system, periplasmic component</fullName>
    </submittedName>
</protein>
<dbReference type="Pfam" id="PF03480">
    <property type="entry name" value="DctP"/>
    <property type="match status" value="1"/>
</dbReference>
<dbReference type="AlphaFoldDB" id="A0A0K8P245"/>
<name>A0A0K8P245_PISS1</name>
<comment type="caution">
    <text evidence="4">The sequence shown here is derived from an EMBL/GenBank/DDBJ whole genome shotgun (WGS) entry which is preliminary data.</text>
</comment>
<dbReference type="InterPro" id="IPR006311">
    <property type="entry name" value="TAT_signal"/>
</dbReference>
<dbReference type="RefSeq" id="WP_054020722.1">
    <property type="nucleotide sequence ID" value="NZ_BBYR01000038.1"/>
</dbReference>
<dbReference type="CDD" id="cd13604">
    <property type="entry name" value="PBP2_TRAP_ketoacid_lactate_like"/>
    <property type="match status" value="1"/>
</dbReference>
<reference evidence="5" key="1">
    <citation type="submission" date="2015-07" db="EMBL/GenBank/DDBJ databases">
        <title>Discovery of a poly(ethylene terephthalate assimilation.</title>
        <authorList>
            <person name="Yoshida S."/>
            <person name="Hiraga K."/>
            <person name="Takehana T."/>
            <person name="Taniguchi I."/>
            <person name="Yamaji H."/>
            <person name="Maeda Y."/>
            <person name="Toyohara K."/>
            <person name="Miyamoto K."/>
            <person name="Kimura Y."/>
            <person name="Oda K."/>
        </authorList>
    </citation>
    <scope>NUCLEOTIDE SEQUENCE [LARGE SCALE GENOMIC DNA]</scope>
    <source>
        <strain evidence="5">NBRC 110686 / TISTR 2288 / 201-F6</strain>
    </source>
</reference>
<dbReference type="Gene3D" id="3.40.190.170">
    <property type="entry name" value="Bacterial extracellular solute-binding protein, family 7"/>
    <property type="match status" value="1"/>
</dbReference>
<feature type="binding site" evidence="3">
    <location>
        <position position="223"/>
    </location>
    <ligand>
        <name>substrate</name>
    </ligand>
</feature>
<dbReference type="GO" id="GO:0031317">
    <property type="term" value="C:tripartite ATP-independent periplasmic transporter complex"/>
    <property type="evidence" value="ECO:0007669"/>
    <property type="project" value="InterPro"/>
</dbReference>
<sequence length="371" mass="39983">MSSHRPTAAGQPSSRRHALKLGGGIALAAPAIAAAQTATTLRFQSAWPAKAIFHEFAVDVCRNIEQATGGKLKIQMLPSGAVVPPLQLIDAVSKGTVDGGHAVPGFWFGRNTAFGLYGAGPHFGLDANQTLGWMEFGGGKQLYAEALAAAKLDVHSLLYGPVPTEPFGWFRKEVKTPADLKGLKYRTAGLAVDMMAELGAAPVQLAPADIVPSLERGVIDAAEFANITDDRTLGFPDVAKNYYLQSYHMCNNVFELSFNKPKYDALPAEVKAAIDMAVRAANSDMLWKSMDRMSDDLIALQTKDKVKVMKTPAPILAAQLEAWKKVLAARSAENALFAKTAASQKAWAKKVVYWSELTTVEQLPAYRSFFG</sequence>
<dbReference type="EMBL" id="BBYR01000038">
    <property type="protein sequence ID" value="GAP36742.1"/>
    <property type="molecule type" value="Genomic_DNA"/>
</dbReference>
<accession>A0A0K8P245</accession>
<dbReference type="InterPro" id="IPR026289">
    <property type="entry name" value="SBP_TakP-like"/>
</dbReference>
<dbReference type="PANTHER" id="PTHR33376:SF5">
    <property type="entry name" value="EXTRACYTOPLASMIC SOLUTE RECEPTOR PROTEIN"/>
    <property type="match status" value="1"/>
</dbReference>
<dbReference type="STRING" id="1547922.ISF6_2582"/>